<feature type="compositionally biased region" description="Polar residues" evidence="1">
    <location>
        <begin position="18"/>
        <end position="37"/>
    </location>
</feature>
<keyword evidence="4" id="KW-1185">Reference proteome</keyword>
<feature type="region of interest" description="Disordered" evidence="1">
    <location>
        <begin position="189"/>
        <end position="216"/>
    </location>
</feature>
<dbReference type="PANTHER" id="PTHR13199:SF11">
    <property type="entry name" value="PROTEIN ATOSSA"/>
    <property type="match status" value="1"/>
</dbReference>
<evidence type="ECO:0000313" key="3">
    <source>
        <dbReference type="EMBL" id="CAF9916947.1"/>
    </source>
</evidence>
<feature type="domain" description="Atos-like conserved" evidence="2">
    <location>
        <begin position="349"/>
        <end position="419"/>
    </location>
</feature>
<feature type="region of interest" description="Disordered" evidence="1">
    <location>
        <begin position="714"/>
        <end position="756"/>
    </location>
</feature>
<dbReference type="OrthoDB" id="8625101at2759"/>
<dbReference type="InterPro" id="IPR051506">
    <property type="entry name" value="ATOS_Transcription_Regulators"/>
</dbReference>
<gene>
    <name evidence="3" type="ORF">GOMPHAMPRED_001164</name>
</gene>
<evidence type="ECO:0000256" key="1">
    <source>
        <dbReference type="SAM" id="MobiDB-lite"/>
    </source>
</evidence>
<dbReference type="AlphaFoldDB" id="A0A8H3F218"/>
<evidence type="ECO:0000313" key="4">
    <source>
        <dbReference type="Proteomes" id="UP000664169"/>
    </source>
</evidence>
<name>A0A8H3F218_9LECA</name>
<evidence type="ECO:0000259" key="2">
    <source>
        <dbReference type="SMART" id="SM01177"/>
    </source>
</evidence>
<dbReference type="PANTHER" id="PTHR13199">
    <property type="entry name" value="GH03947P"/>
    <property type="match status" value="1"/>
</dbReference>
<accession>A0A8H3F218</accession>
<reference evidence="3" key="1">
    <citation type="submission" date="2021-03" db="EMBL/GenBank/DDBJ databases">
        <authorList>
            <person name="Tagirdzhanova G."/>
        </authorList>
    </citation>
    <scope>NUCLEOTIDE SEQUENCE</scope>
</reference>
<feature type="region of interest" description="Disordered" evidence="1">
    <location>
        <begin position="425"/>
        <end position="482"/>
    </location>
</feature>
<feature type="compositionally biased region" description="Basic and acidic residues" evidence="1">
    <location>
        <begin position="451"/>
        <end position="462"/>
    </location>
</feature>
<dbReference type="Pfam" id="PF13889">
    <property type="entry name" value="Chromosome_seg"/>
    <property type="match status" value="1"/>
</dbReference>
<organism evidence="3 4">
    <name type="scientific">Gomphillus americanus</name>
    <dbReference type="NCBI Taxonomy" id="1940652"/>
    <lineage>
        <taxon>Eukaryota</taxon>
        <taxon>Fungi</taxon>
        <taxon>Dikarya</taxon>
        <taxon>Ascomycota</taxon>
        <taxon>Pezizomycotina</taxon>
        <taxon>Lecanoromycetes</taxon>
        <taxon>OSLEUM clade</taxon>
        <taxon>Ostropomycetidae</taxon>
        <taxon>Ostropales</taxon>
        <taxon>Graphidaceae</taxon>
        <taxon>Gomphilloideae</taxon>
        <taxon>Gomphillus</taxon>
    </lineage>
</organism>
<comment type="caution">
    <text evidence="3">The sequence shown here is derived from an EMBL/GenBank/DDBJ whole genome shotgun (WGS) entry which is preliminary data.</text>
</comment>
<dbReference type="Proteomes" id="UP000664169">
    <property type="component" value="Unassembled WGS sequence"/>
</dbReference>
<sequence>MSKDIWPGADRQVPEAQRPSTPTSNTLTRTGFGDTTSMQEHSEQQLEAYAASFSSLTRQRLIHKLKDYRNPTWLGRDVDLSSSRSRSSLKSNTLSYKGELFSSRRLVENIQPANLLPAINLDRSDISIDLDQEIDETFIDDAPSAETFTTDSYTDDQLRSDKFPLAFHEDLDRIKSTDIYHFNASHSSSWYKPLPSSPPQRETASPSIDIPNPVRTPVRPRAPSLHSFSSSFVLKPPTSPLAQQSNGDELDFSPVDLDTSPVKPNRRHTLPPHGFQALRSDVHPMTMAQAARQPPSLQRERTFPFKTHTARRSYTGLPFPSSPSPSTPNFLRSRRSSFASDASPVQASMVGSYEESILRGRMSAAPSKPLDFVARIGALGRGDCKPKYPAHVSIGFPAVYYSWNASNGGPMTDEPSPYVGHIDLEHRLNTPATKDKARKRRDTNLEEEDLKESSVKSREARRKEKRRRRSRSPQGSLQSFGGCYRIPQQGQLQILISNPHKTAVKLFLVPYDLQGMQPGTKTFIRQRSCSAGPIIEKPLTSRSLSDSVVETRSNTRSSKPVLRYLIQLNICCSAKDRYYLYKSIHVVFANRVPDDKEKLQVETLWPEPRYSPWRASSSTESTGSTPSSNTADFLSLSTVAATKHPPISTHFNTTNPLLHPIDDDLPSYPQKTTLNNKHLELFQISRSASPKDAEDHQQTKLAFRGISPDVYTKLNRGESGYGGRPATPQEPGEGLLARRLRGLESSDADDQNSMVD</sequence>
<proteinExistence type="predicted"/>
<feature type="region of interest" description="Disordered" evidence="1">
    <location>
        <begin position="1"/>
        <end position="37"/>
    </location>
</feature>
<dbReference type="InterPro" id="IPR025261">
    <property type="entry name" value="Atos-like_cons_dom"/>
</dbReference>
<dbReference type="SMART" id="SM01177">
    <property type="entry name" value="DUF4210"/>
    <property type="match status" value="1"/>
</dbReference>
<dbReference type="EMBL" id="CAJPDQ010000011">
    <property type="protein sequence ID" value="CAF9916947.1"/>
    <property type="molecule type" value="Genomic_DNA"/>
</dbReference>
<dbReference type="Pfam" id="PF13915">
    <property type="entry name" value="DUF4210"/>
    <property type="match status" value="1"/>
</dbReference>
<dbReference type="InterPro" id="IPR033473">
    <property type="entry name" value="Atos-like_C"/>
</dbReference>
<protein>
    <recommendedName>
        <fullName evidence="2">Atos-like conserved domain-containing protein</fullName>
    </recommendedName>
</protein>